<accession>A0AAD8A277</accession>
<name>A0AAD8A277_DIPPU</name>
<proteinExistence type="predicted"/>
<feature type="non-terminal residue" evidence="1">
    <location>
        <position position="67"/>
    </location>
</feature>
<organism evidence="1 2">
    <name type="scientific">Diploptera punctata</name>
    <name type="common">Pacific beetle cockroach</name>
    <dbReference type="NCBI Taxonomy" id="6984"/>
    <lineage>
        <taxon>Eukaryota</taxon>
        <taxon>Metazoa</taxon>
        <taxon>Ecdysozoa</taxon>
        <taxon>Arthropoda</taxon>
        <taxon>Hexapoda</taxon>
        <taxon>Insecta</taxon>
        <taxon>Pterygota</taxon>
        <taxon>Neoptera</taxon>
        <taxon>Polyneoptera</taxon>
        <taxon>Dictyoptera</taxon>
        <taxon>Blattodea</taxon>
        <taxon>Blaberoidea</taxon>
        <taxon>Blaberidae</taxon>
        <taxon>Diplopterinae</taxon>
        <taxon>Diploptera</taxon>
    </lineage>
</organism>
<evidence type="ECO:0000313" key="1">
    <source>
        <dbReference type="EMBL" id="KAJ9590093.1"/>
    </source>
</evidence>
<reference evidence="1" key="1">
    <citation type="journal article" date="2023" name="IScience">
        <title>Live-bearing cockroach genome reveals convergent evolutionary mechanisms linked to viviparity in insects and beyond.</title>
        <authorList>
            <person name="Fouks B."/>
            <person name="Harrison M.C."/>
            <person name="Mikhailova A.A."/>
            <person name="Marchal E."/>
            <person name="English S."/>
            <person name="Carruthers M."/>
            <person name="Jennings E.C."/>
            <person name="Chiamaka E.L."/>
            <person name="Frigard R.A."/>
            <person name="Pippel M."/>
            <person name="Attardo G.M."/>
            <person name="Benoit J.B."/>
            <person name="Bornberg-Bauer E."/>
            <person name="Tobe S.S."/>
        </authorList>
    </citation>
    <scope>NUCLEOTIDE SEQUENCE</scope>
    <source>
        <strain evidence="1">Stay&amp;Tobe</strain>
    </source>
</reference>
<comment type="caution">
    <text evidence="1">The sequence shown here is derived from an EMBL/GenBank/DDBJ whole genome shotgun (WGS) entry which is preliminary data.</text>
</comment>
<feature type="non-terminal residue" evidence="1">
    <location>
        <position position="1"/>
    </location>
</feature>
<dbReference type="Proteomes" id="UP001233999">
    <property type="component" value="Unassembled WGS sequence"/>
</dbReference>
<keyword evidence="2" id="KW-1185">Reference proteome</keyword>
<protein>
    <submittedName>
        <fullName evidence="1">Uncharacterized protein</fullName>
    </submittedName>
</protein>
<gene>
    <name evidence="1" type="ORF">L9F63_016786</name>
</gene>
<reference evidence="1" key="2">
    <citation type="submission" date="2023-05" db="EMBL/GenBank/DDBJ databases">
        <authorList>
            <person name="Fouks B."/>
        </authorList>
    </citation>
    <scope>NUCLEOTIDE SEQUENCE</scope>
    <source>
        <strain evidence="1">Stay&amp;Tobe</strain>
        <tissue evidence="1">Testes</tissue>
    </source>
</reference>
<sequence length="67" mass="7775">LEYLNCVRLAFKLVFHSNGHSRNSYMSELDSEPDSEYVLEMLARLGQSIIRANDMENKPQYSNSKFS</sequence>
<evidence type="ECO:0000313" key="2">
    <source>
        <dbReference type="Proteomes" id="UP001233999"/>
    </source>
</evidence>
<dbReference type="AlphaFoldDB" id="A0AAD8A277"/>
<dbReference type="EMBL" id="JASPKZ010004563">
    <property type="protein sequence ID" value="KAJ9590093.1"/>
    <property type="molecule type" value="Genomic_DNA"/>
</dbReference>